<dbReference type="PANTHER" id="PTHR30543:SF21">
    <property type="entry name" value="NAD(P)H-DEPENDENT FMN REDUCTASE LOT6"/>
    <property type="match status" value="1"/>
</dbReference>
<dbReference type="AlphaFoldDB" id="A0AA38L853"/>
<evidence type="ECO:0000313" key="6">
    <source>
        <dbReference type="EMBL" id="KAH9315363.1"/>
    </source>
</evidence>
<organism evidence="6 7">
    <name type="scientific">Taxus chinensis</name>
    <name type="common">Chinese yew</name>
    <name type="synonym">Taxus wallichiana var. chinensis</name>
    <dbReference type="NCBI Taxonomy" id="29808"/>
    <lineage>
        <taxon>Eukaryota</taxon>
        <taxon>Viridiplantae</taxon>
        <taxon>Streptophyta</taxon>
        <taxon>Embryophyta</taxon>
        <taxon>Tracheophyta</taxon>
        <taxon>Spermatophyta</taxon>
        <taxon>Pinopsida</taxon>
        <taxon>Pinidae</taxon>
        <taxon>Conifers II</taxon>
        <taxon>Cupressales</taxon>
        <taxon>Taxaceae</taxon>
        <taxon>Taxus</taxon>
    </lineage>
</organism>
<feature type="region of interest" description="Disordered" evidence="4">
    <location>
        <begin position="333"/>
        <end position="380"/>
    </location>
</feature>
<name>A0AA38L853_TAXCH</name>
<comment type="catalytic activity">
    <reaction evidence="2">
        <text>a quinone + NADH + H(+) = a quinol + NAD(+)</text>
        <dbReference type="Rhea" id="RHEA:46160"/>
        <dbReference type="ChEBI" id="CHEBI:15378"/>
        <dbReference type="ChEBI" id="CHEBI:24646"/>
        <dbReference type="ChEBI" id="CHEBI:57540"/>
        <dbReference type="ChEBI" id="CHEBI:57945"/>
        <dbReference type="ChEBI" id="CHEBI:132124"/>
        <dbReference type="EC" id="1.6.5.2"/>
    </reaction>
</comment>
<feature type="compositionally biased region" description="Basic and acidic residues" evidence="4">
    <location>
        <begin position="348"/>
        <end position="359"/>
    </location>
</feature>
<dbReference type="PANTHER" id="PTHR30543">
    <property type="entry name" value="CHROMATE REDUCTASE"/>
    <property type="match status" value="1"/>
</dbReference>
<protein>
    <recommendedName>
        <fullName evidence="1">NAD(P)H dehydrogenase (quinone)</fullName>
        <ecNumber evidence="1">1.6.5.2</ecNumber>
    </recommendedName>
</protein>
<sequence>MSVIASSDNMRERVIKVIAIAGSLRKASFNRGLLRSGKVKRVLHSRIMMGFLGVDSMFSVFYAAVEIARESIPHMEIETLEIGHLPFLNTDLEVDNKFPRSVEELRAKVLQADSILFASPEYNYSVTARCPSSGRVVKAVKVSLFLLKQRFPPGSGSKKSETWLVEKMQVTLKKILMGMRKTRANLTPPRANLTPPFKPEAKIKIQPYDGDVNAEKLDHWLAQLEGSSRTSVGRTEVRRTKLGAEIQRKSAKSDIFVPGGPRDSWDVGTRKAETAESKKNRQVFVSRGFGTARTKVRAGRESADLPTDSPFRAVWRYLSQAVRGTVGTKVREGCVGREKAKKPQTGTRKPESAEARDFRPGQPGQRYARDAKSRNGRRQRRKVNVCLVNFKRQQLLTPSSDFHKIGFSGTSTTSSTP</sequence>
<dbReference type="GO" id="GO:0005829">
    <property type="term" value="C:cytosol"/>
    <property type="evidence" value="ECO:0007669"/>
    <property type="project" value="TreeGrafter"/>
</dbReference>
<dbReference type="InterPro" id="IPR029039">
    <property type="entry name" value="Flavoprotein-like_sf"/>
</dbReference>
<reference evidence="6 7" key="1">
    <citation type="journal article" date="2021" name="Nat. Plants">
        <title>The Taxus genome provides insights into paclitaxel biosynthesis.</title>
        <authorList>
            <person name="Xiong X."/>
            <person name="Gou J."/>
            <person name="Liao Q."/>
            <person name="Li Y."/>
            <person name="Zhou Q."/>
            <person name="Bi G."/>
            <person name="Li C."/>
            <person name="Du R."/>
            <person name="Wang X."/>
            <person name="Sun T."/>
            <person name="Guo L."/>
            <person name="Liang H."/>
            <person name="Lu P."/>
            <person name="Wu Y."/>
            <person name="Zhang Z."/>
            <person name="Ro D.K."/>
            <person name="Shang Y."/>
            <person name="Huang S."/>
            <person name="Yan J."/>
        </authorList>
    </citation>
    <scope>NUCLEOTIDE SEQUENCE [LARGE SCALE GENOMIC DNA]</scope>
    <source>
        <strain evidence="6">Ta-2019</strain>
    </source>
</reference>
<proteinExistence type="predicted"/>
<evidence type="ECO:0000256" key="3">
    <source>
        <dbReference type="ARBA" id="ARBA00048983"/>
    </source>
</evidence>
<dbReference type="EMBL" id="JAHRHJ020000005">
    <property type="protein sequence ID" value="KAH9315363.1"/>
    <property type="molecule type" value="Genomic_DNA"/>
</dbReference>
<comment type="catalytic activity">
    <reaction evidence="3">
        <text>a quinone + NADPH + H(+) = a quinol + NADP(+)</text>
        <dbReference type="Rhea" id="RHEA:46164"/>
        <dbReference type="ChEBI" id="CHEBI:15378"/>
        <dbReference type="ChEBI" id="CHEBI:24646"/>
        <dbReference type="ChEBI" id="CHEBI:57783"/>
        <dbReference type="ChEBI" id="CHEBI:58349"/>
        <dbReference type="ChEBI" id="CHEBI:132124"/>
        <dbReference type="EC" id="1.6.5.2"/>
    </reaction>
</comment>
<evidence type="ECO:0000256" key="1">
    <source>
        <dbReference type="ARBA" id="ARBA00012648"/>
    </source>
</evidence>
<keyword evidence="7" id="KW-1185">Reference proteome</keyword>
<dbReference type="InterPro" id="IPR005025">
    <property type="entry name" value="FMN_Rdtase-like_dom"/>
</dbReference>
<comment type="caution">
    <text evidence="6">The sequence shown here is derived from an EMBL/GenBank/DDBJ whole genome shotgun (WGS) entry which is preliminary data.</text>
</comment>
<dbReference type="GO" id="GO:0010181">
    <property type="term" value="F:FMN binding"/>
    <property type="evidence" value="ECO:0007669"/>
    <property type="project" value="TreeGrafter"/>
</dbReference>
<evidence type="ECO:0000256" key="2">
    <source>
        <dbReference type="ARBA" id="ARBA00047678"/>
    </source>
</evidence>
<evidence type="ECO:0000259" key="5">
    <source>
        <dbReference type="Pfam" id="PF03358"/>
    </source>
</evidence>
<evidence type="ECO:0000313" key="7">
    <source>
        <dbReference type="Proteomes" id="UP000824469"/>
    </source>
</evidence>
<feature type="domain" description="NADPH-dependent FMN reductase-like" evidence="5">
    <location>
        <begin position="63"/>
        <end position="128"/>
    </location>
</feature>
<dbReference type="GO" id="GO:0003955">
    <property type="term" value="F:NAD(P)H dehydrogenase (quinone) activity"/>
    <property type="evidence" value="ECO:0007669"/>
    <property type="project" value="UniProtKB-EC"/>
</dbReference>
<dbReference type="Pfam" id="PF03358">
    <property type="entry name" value="FMN_red"/>
    <property type="match status" value="1"/>
</dbReference>
<accession>A0AA38L853</accession>
<evidence type="ECO:0000256" key="4">
    <source>
        <dbReference type="SAM" id="MobiDB-lite"/>
    </source>
</evidence>
<dbReference type="SUPFAM" id="SSF52218">
    <property type="entry name" value="Flavoproteins"/>
    <property type="match status" value="1"/>
</dbReference>
<dbReference type="EC" id="1.6.5.2" evidence="1"/>
<dbReference type="Gene3D" id="3.40.50.360">
    <property type="match status" value="1"/>
</dbReference>
<dbReference type="InterPro" id="IPR050712">
    <property type="entry name" value="NAD(P)H-dep_reductase"/>
</dbReference>
<gene>
    <name evidence="6" type="ORF">KI387_023990</name>
</gene>
<dbReference type="Proteomes" id="UP000824469">
    <property type="component" value="Unassembled WGS sequence"/>
</dbReference>